<dbReference type="GO" id="GO:0005524">
    <property type="term" value="F:ATP binding"/>
    <property type="evidence" value="ECO:0007669"/>
    <property type="project" value="UniProtKB-UniRule"/>
</dbReference>
<proteinExistence type="inferred from homology"/>
<evidence type="ECO:0000313" key="11">
    <source>
        <dbReference type="EMBL" id="KHT54219.1"/>
    </source>
</evidence>
<feature type="binding site" evidence="9">
    <location>
        <position position="136"/>
    </location>
    <ligand>
        <name>substrate</name>
    </ligand>
</feature>
<keyword evidence="7 9" id="KW-0630">Potassium</keyword>
<dbReference type="PRINTS" id="PR00990">
    <property type="entry name" value="RIBOKINASE"/>
</dbReference>
<evidence type="ECO:0000259" key="10">
    <source>
        <dbReference type="Pfam" id="PF00294"/>
    </source>
</evidence>
<evidence type="ECO:0000256" key="9">
    <source>
        <dbReference type="HAMAP-Rule" id="MF_01987"/>
    </source>
</evidence>
<evidence type="ECO:0000256" key="7">
    <source>
        <dbReference type="ARBA" id="ARBA00022958"/>
    </source>
</evidence>
<feature type="binding site" evidence="9">
    <location>
        <position position="239"/>
    </location>
    <ligand>
        <name>K(+)</name>
        <dbReference type="ChEBI" id="CHEBI:29103"/>
    </ligand>
</feature>
<feature type="binding site" evidence="9">
    <location>
        <position position="237"/>
    </location>
    <ligand>
        <name>K(+)</name>
        <dbReference type="ChEBI" id="CHEBI:29103"/>
    </ligand>
</feature>
<dbReference type="UniPathway" id="UPA00916">
    <property type="reaction ID" value="UER00889"/>
</dbReference>
<name>A0A0B3Y9I2_9ALTE</name>
<dbReference type="GO" id="GO:0046872">
    <property type="term" value="F:metal ion binding"/>
    <property type="evidence" value="ECO:0007669"/>
    <property type="project" value="UniProtKB-KW"/>
</dbReference>
<evidence type="ECO:0000256" key="2">
    <source>
        <dbReference type="ARBA" id="ARBA00022723"/>
    </source>
</evidence>
<feature type="domain" description="Carbohydrate kinase PfkB" evidence="10">
    <location>
        <begin position="6"/>
        <end position="285"/>
    </location>
</feature>
<keyword evidence="1 9" id="KW-0808">Transferase</keyword>
<keyword evidence="9" id="KW-0963">Cytoplasm</keyword>
<evidence type="ECO:0000256" key="6">
    <source>
        <dbReference type="ARBA" id="ARBA00022842"/>
    </source>
</evidence>
<accession>A0A0B3Y9I2</accession>
<protein>
    <recommendedName>
        <fullName evidence="9">Ribokinase</fullName>
        <shortName evidence="9">RK</shortName>
        <ecNumber evidence="9">2.7.1.15</ecNumber>
    </recommendedName>
</protein>
<comment type="pathway">
    <text evidence="9">Carbohydrate metabolism; D-ribose degradation; D-ribose 5-phosphate from beta-D-ribopyranose: step 2/2.</text>
</comment>
<feature type="binding site" evidence="9">
    <location>
        <begin position="38"/>
        <end position="42"/>
    </location>
    <ligand>
        <name>substrate</name>
    </ligand>
</feature>
<comment type="caution">
    <text evidence="9">Lacks conserved residue(s) required for the propagation of feature annotation.</text>
</comment>
<organism evidence="11 12">
    <name type="scientific">Alteromonas marina</name>
    <dbReference type="NCBI Taxonomy" id="203795"/>
    <lineage>
        <taxon>Bacteria</taxon>
        <taxon>Pseudomonadati</taxon>
        <taxon>Pseudomonadota</taxon>
        <taxon>Gammaproteobacteria</taxon>
        <taxon>Alteromonadales</taxon>
        <taxon>Alteromonadaceae</taxon>
        <taxon>Alteromonas/Salinimonas group</taxon>
        <taxon>Alteromonas</taxon>
    </lineage>
</organism>
<feature type="binding site" evidence="9">
    <location>
        <begin position="10"/>
        <end position="12"/>
    </location>
    <ligand>
        <name>substrate</name>
    </ligand>
</feature>
<keyword evidence="6 9" id="KW-0460">Magnesium</keyword>
<feature type="binding site" evidence="9">
    <location>
        <position position="273"/>
    </location>
    <ligand>
        <name>K(+)</name>
        <dbReference type="ChEBI" id="CHEBI:29103"/>
    </ligand>
</feature>
<evidence type="ECO:0000256" key="1">
    <source>
        <dbReference type="ARBA" id="ARBA00022679"/>
    </source>
</evidence>
<dbReference type="InterPro" id="IPR011877">
    <property type="entry name" value="Ribokinase"/>
</dbReference>
<dbReference type="InterPro" id="IPR011611">
    <property type="entry name" value="PfkB_dom"/>
</dbReference>
<dbReference type="InterPro" id="IPR002139">
    <property type="entry name" value="Ribo/fructo_kinase"/>
</dbReference>
<keyword evidence="5 9" id="KW-0067">ATP-binding</keyword>
<comment type="subcellular location">
    <subcellularLocation>
        <location evidence="9">Cytoplasm</location>
    </subcellularLocation>
</comment>
<dbReference type="InterPro" id="IPR029056">
    <property type="entry name" value="Ribokinase-like"/>
</dbReference>
<dbReference type="RefSeq" id="WP_039218556.1">
    <property type="nucleotide sequence ID" value="NZ_JWLW01000012.1"/>
</dbReference>
<feature type="binding site" evidence="9">
    <location>
        <position position="243"/>
    </location>
    <ligand>
        <name>substrate</name>
    </ligand>
</feature>
<comment type="activity regulation">
    <text evidence="9">Activated by a monovalent cation that binds near, but not in, the active site. The most likely occupant of the site in vivo is potassium. Ion binding induces a conformational change that may alter substrate affinity.</text>
</comment>
<gene>
    <name evidence="9" type="primary">rbsK</name>
    <name evidence="11" type="ORF">RJ41_06725</name>
</gene>
<dbReference type="Gene3D" id="3.40.1190.20">
    <property type="match status" value="1"/>
</dbReference>
<comment type="catalytic activity">
    <reaction evidence="9">
        <text>D-ribose + ATP = D-ribose 5-phosphate + ADP + H(+)</text>
        <dbReference type="Rhea" id="RHEA:13697"/>
        <dbReference type="ChEBI" id="CHEBI:15378"/>
        <dbReference type="ChEBI" id="CHEBI:30616"/>
        <dbReference type="ChEBI" id="CHEBI:47013"/>
        <dbReference type="ChEBI" id="CHEBI:78346"/>
        <dbReference type="ChEBI" id="CHEBI:456216"/>
        <dbReference type="EC" id="2.7.1.15"/>
    </reaction>
</comment>
<dbReference type="GO" id="GO:0005737">
    <property type="term" value="C:cytoplasm"/>
    <property type="evidence" value="ECO:0007669"/>
    <property type="project" value="UniProtKB-SubCell"/>
</dbReference>
<feature type="binding site" evidence="9">
    <location>
        <begin position="211"/>
        <end position="216"/>
    </location>
    <ligand>
        <name>ATP</name>
        <dbReference type="ChEBI" id="CHEBI:30616"/>
    </ligand>
</feature>
<evidence type="ECO:0000256" key="5">
    <source>
        <dbReference type="ARBA" id="ARBA00022840"/>
    </source>
</evidence>
<dbReference type="GO" id="GO:0004747">
    <property type="term" value="F:ribokinase activity"/>
    <property type="evidence" value="ECO:0007669"/>
    <property type="project" value="UniProtKB-UniRule"/>
</dbReference>
<dbReference type="OrthoDB" id="9776822at2"/>
<evidence type="ECO:0000313" key="12">
    <source>
        <dbReference type="Proteomes" id="UP000031197"/>
    </source>
</evidence>
<reference evidence="11 12" key="1">
    <citation type="submission" date="2014-12" db="EMBL/GenBank/DDBJ databases">
        <title>Genome sequencing of Alteromonas marina AD001.</title>
        <authorList>
            <person name="Adrian T.G.S."/>
            <person name="Chan K.G."/>
        </authorList>
    </citation>
    <scope>NUCLEOTIDE SEQUENCE [LARGE SCALE GENOMIC DNA]</scope>
    <source>
        <strain evidence="11 12">AD001</strain>
    </source>
</reference>
<keyword evidence="8 9" id="KW-0119">Carbohydrate metabolism</keyword>
<dbReference type="Pfam" id="PF00294">
    <property type="entry name" value="PfkB"/>
    <property type="match status" value="1"/>
</dbReference>
<dbReference type="CDD" id="cd01174">
    <property type="entry name" value="ribokinase"/>
    <property type="match status" value="1"/>
</dbReference>
<dbReference type="Proteomes" id="UP000031197">
    <property type="component" value="Unassembled WGS sequence"/>
</dbReference>
<comment type="similarity">
    <text evidence="9">Belongs to the carbohydrate kinase PfkB family. Ribokinase subfamily.</text>
</comment>
<feature type="binding site" evidence="9">
    <location>
        <begin position="242"/>
        <end position="243"/>
    </location>
    <ligand>
        <name>ATP</name>
        <dbReference type="ChEBI" id="CHEBI:30616"/>
    </ligand>
</feature>
<keyword evidence="4 9" id="KW-0418">Kinase</keyword>
<evidence type="ECO:0000256" key="8">
    <source>
        <dbReference type="ARBA" id="ARBA00023277"/>
    </source>
</evidence>
<comment type="caution">
    <text evidence="11">The sequence shown here is derived from an EMBL/GenBank/DDBJ whole genome shotgun (WGS) entry which is preliminary data.</text>
</comment>
<dbReference type="GO" id="GO:0019303">
    <property type="term" value="P:D-ribose catabolic process"/>
    <property type="evidence" value="ECO:0007669"/>
    <property type="project" value="UniProtKB-UniRule"/>
</dbReference>
<feature type="binding site" evidence="9">
    <location>
        <position position="278"/>
    </location>
    <ligand>
        <name>K(+)</name>
        <dbReference type="ChEBI" id="CHEBI:29103"/>
    </ligand>
</feature>
<keyword evidence="2 9" id="KW-0479">Metal-binding</keyword>
<feature type="binding site" evidence="9">
    <location>
        <position position="179"/>
    </location>
    <ligand>
        <name>ATP</name>
        <dbReference type="ChEBI" id="CHEBI:30616"/>
    </ligand>
</feature>
<feature type="active site" description="Proton acceptor" evidence="9">
    <location>
        <position position="243"/>
    </location>
</feature>
<comment type="function">
    <text evidence="9">Catalyzes the phosphorylation of ribose at O-5 in a reaction requiring ATP and magnesium. The resulting D-ribose-5-phosphate can then be used either for sythesis of nucleotides, histidine, and tryptophan, or as a component of the pentose phosphate pathway.</text>
</comment>
<dbReference type="EC" id="2.7.1.15" evidence="9"/>
<feature type="binding site" evidence="9">
    <location>
        <position position="276"/>
    </location>
    <ligand>
        <name>K(+)</name>
        <dbReference type="ChEBI" id="CHEBI:29103"/>
    </ligand>
</feature>
<keyword evidence="3 9" id="KW-0547">Nucleotide-binding</keyword>
<comment type="subunit">
    <text evidence="9">Homodimer.</text>
</comment>
<dbReference type="HAMAP" id="MF_01987">
    <property type="entry name" value="Ribokinase"/>
    <property type="match status" value="1"/>
</dbReference>
<comment type="cofactor">
    <cofactor evidence="9">
        <name>Mg(2+)</name>
        <dbReference type="ChEBI" id="CHEBI:18420"/>
    </cofactor>
    <text evidence="9">Requires a divalent cation, most likely magnesium in vivo, as an electrophilic catalyst to aid phosphoryl group transfer. It is the chelate of the metal and the nucleotide that is the actual substrate.</text>
</comment>
<evidence type="ECO:0000256" key="4">
    <source>
        <dbReference type="ARBA" id="ARBA00022777"/>
    </source>
</evidence>
<keyword evidence="12" id="KW-1185">Reference proteome</keyword>
<dbReference type="EMBL" id="JWLW01000012">
    <property type="protein sequence ID" value="KHT54219.1"/>
    <property type="molecule type" value="Genomic_DNA"/>
</dbReference>
<evidence type="ECO:0000256" key="3">
    <source>
        <dbReference type="ARBA" id="ARBA00022741"/>
    </source>
</evidence>
<dbReference type="SUPFAM" id="SSF53613">
    <property type="entry name" value="Ribokinase-like"/>
    <property type="match status" value="1"/>
</dbReference>
<sequence>MAIINFGSINIDHVYQVEHFVQPGETLASTHYQTLLGGKGANQSIALAQAGADVRHVGSIHENDASFKQALIKKGVDCRGVKCSEVPSGHAIIQVTPSGENAIVLFGGANQTITAKTVMQALDDTRPSDWVLTQNETSSIEEVLRQAKEKQLKVAFNPAPMSESVKQLPLDCVDLLIVNETEAAAITGKEELEDIVTVFKEQWSHSEVIITLGKAGVMMLRKHEVVEVKAFSVDAVDTTAAGDTFIGYFLSAYSNHTDAKQALRRGCAASAIAVTREGAAQSIPTQKEVDRFLAKHAN</sequence>
<dbReference type="PANTHER" id="PTHR10584">
    <property type="entry name" value="SUGAR KINASE"/>
    <property type="match status" value="1"/>
</dbReference>
<dbReference type="PANTHER" id="PTHR10584:SF166">
    <property type="entry name" value="RIBOKINASE"/>
    <property type="match status" value="1"/>
</dbReference>
<dbReference type="AlphaFoldDB" id="A0A0B3Y9I2"/>
<feature type="binding site" evidence="9">
    <location>
        <position position="282"/>
    </location>
    <ligand>
        <name>K(+)</name>
        <dbReference type="ChEBI" id="CHEBI:29103"/>
    </ligand>
</feature>